<dbReference type="InterPro" id="IPR012332">
    <property type="entry name" value="Autotransporter_pectin_lyase_C"/>
</dbReference>
<dbReference type="InterPro" id="IPR006315">
    <property type="entry name" value="OM_autotransptr_brl_dom"/>
</dbReference>
<protein>
    <submittedName>
        <fullName evidence="2">Outer membrane autotransporter barrel domain-containing protein</fullName>
    </submittedName>
</protein>
<proteinExistence type="predicted"/>
<dbReference type="PROSITE" id="PS51208">
    <property type="entry name" value="AUTOTRANSPORTER"/>
    <property type="match status" value="1"/>
</dbReference>
<name>J0QD65_9HYPH</name>
<dbReference type="AlphaFoldDB" id="J0QD65"/>
<dbReference type="InterPro" id="IPR005546">
    <property type="entry name" value="Autotransporte_beta"/>
</dbReference>
<dbReference type="Gene3D" id="2.160.20.20">
    <property type="match status" value="1"/>
</dbReference>
<dbReference type="NCBIfam" id="TIGR01414">
    <property type="entry name" value="autotrans_barl"/>
    <property type="match status" value="1"/>
</dbReference>
<dbReference type="OrthoDB" id="7922675at2"/>
<dbReference type="PATRIC" id="fig|1094564.3.peg.1629"/>
<evidence type="ECO:0000259" key="1">
    <source>
        <dbReference type="PROSITE" id="PS51208"/>
    </source>
</evidence>
<dbReference type="SUPFAM" id="SSF51126">
    <property type="entry name" value="Pectin lyase-like"/>
    <property type="match status" value="1"/>
</dbReference>
<feature type="domain" description="Autotransporter" evidence="1">
    <location>
        <begin position="641"/>
        <end position="918"/>
    </location>
</feature>
<comment type="caution">
    <text evidence="2">The sequence shown here is derived from an EMBL/GenBank/DDBJ whole genome shotgun (WGS) entry which is preliminary data.</text>
</comment>
<dbReference type="Gene3D" id="2.40.128.130">
    <property type="entry name" value="Autotransporter beta-domain"/>
    <property type="match status" value="1"/>
</dbReference>
<dbReference type="InterPro" id="IPR036709">
    <property type="entry name" value="Autotransporte_beta_dom_sf"/>
</dbReference>
<sequence>MIKILKSHVCLGALTTSVFFFMQNIDVKAQDQLSCSSLFRSYSCDDLKNLGINDAPYVSGFGAGSVDAIIVKNFNKIVIKSEEGKNSNPDIALKFKSSKILGSNKILHADNFDTSSVKTIVMREPDKAVFDTEEEANSSIGATLTFKNSETIVSGVLAQKKTITVLKNGTFEEGSRSGDGISRAVFGVQQGGFLFVDNGKVDVTGIHGLVSESSPPLFKTDSFGELQDGYMSGVFIQNSDITIKGRESRGLYFRGSSSEEEYEQGELLTLLGEFQFDKSSFKVPDGTAIYSDNVRRTPYITLLEGSRISGDLLLDVKNHSFVAVEAIASSLVGGTRVDSSSYGGIELSDKSKWTVTPRKRSSQGDSQRTDSSLSLVRLVDSSIVFEKPKGGNYQTLYIRDGKSFSDYVYAAAGDARLYVNAYLGSSGDISKAESKADKLVIYGDVYGTTTVYVQELVRRSKKGVKRQLSKAKMGNQNTNRGVSIVQVYGNAKENSFKLSGGYAVMKGSPYRYRLRAYAQRKSIASGNLSKVSGSVADTGNINFWDFRLEREYIKLNSAKLKKRVSRSRKARSVEAGTSHNSIVFDSDSSMLYPESGISAVVPQVPTYLLLPNALFHAGLMDVSNQNKQLETLRAASEDLWKSSKKPAFFVRSYGGSHRYDSDLSALEYGYGGDLGYSTVEAGLLLKAIESAHHTTSFGVMGTYGKLSLQPQDVEQSQKSTFDKWTATAYGSMQHDTGFYVDGLFSYGLLKGDVFTFARGKTATLKSNPLSAALTAGKAFMTGHKGFVFAPQIQVIYQKLLFDKASDIDGFDIEMEKPEQWVMRIGGRLTKTLPASEEGAIVSFNGKLHVTRSFEGKQLVHLGDAFRLGAFGSSLEAGLGFNAQLSSKFSFYGDVTYQQRLSKAGFSGADFSGGLRYRF</sequence>
<dbReference type="GO" id="GO:0019867">
    <property type="term" value="C:outer membrane"/>
    <property type="evidence" value="ECO:0007669"/>
    <property type="project" value="InterPro"/>
</dbReference>
<dbReference type="EMBL" id="AILX01000027">
    <property type="protein sequence ID" value="EJF83311.1"/>
    <property type="molecule type" value="Genomic_DNA"/>
</dbReference>
<evidence type="ECO:0000313" key="3">
    <source>
        <dbReference type="Proteomes" id="UP000002646"/>
    </source>
</evidence>
<dbReference type="Pfam" id="PF03797">
    <property type="entry name" value="Autotransporter"/>
    <property type="match status" value="1"/>
</dbReference>
<dbReference type="SMART" id="SM00869">
    <property type="entry name" value="Autotransporter"/>
    <property type="match status" value="1"/>
</dbReference>
<gene>
    <name evidence="2" type="ORF">MCW_01380</name>
</gene>
<dbReference type="Proteomes" id="UP000002646">
    <property type="component" value="Unassembled WGS sequence"/>
</dbReference>
<evidence type="ECO:0000313" key="2">
    <source>
        <dbReference type="EMBL" id="EJF83311.1"/>
    </source>
</evidence>
<dbReference type="SUPFAM" id="SSF103515">
    <property type="entry name" value="Autotransporter"/>
    <property type="match status" value="1"/>
</dbReference>
<organism evidence="2 3">
    <name type="scientific">Cardidatus Bartonella washoeensis 085-0475</name>
    <dbReference type="NCBI Taxonomy" id="1094564"/>
    <lineage>
        <taxon>Bacteria</taxon>
        <taxon>Pseudomonadati</taxon>
        <taxon>Pseudomonadota</taxon>
        <taxon>Alphaproteobacteria</taxon>
        <taxon>Hyphomicrobiales</taxon>
        <taxon>Bartonellaceae</taxon>
        <taxon>Bartonella</taxon>
    </lineage>
</organism>
<accession>J0QD65</accession>
<reference evidence="2 3" key="1">
    <citation type="submission" date="2012-03" db="EMBL/GenBank/DDBJ databases">
        <title>The Genome Sequence of Bartonella washoensis 085-0475.</title>
        <authorList>
            <consortium name="The Broad Institute Genome Sequencing Platform"/>
            <consortium name="The Broad Institute Genome Sequencing Center for Infectious Disease"/>
            <person name="Feldgarden M."/>
            <person name="Kirby J."/>
            <person name="Kosoy M."/>
            <person name="Birtles R."/>
            <person name="Probert W.S."/>
            <person name="Chiaraviglio L."/>
            <person name="Young S.K."/>
            <person name="Zeng Q."/>
            <person name="Gargeya S."/>
            <person name="Fitzgerald M."/>
            <person name="Haas B."/>
            <person name="Abouelleil A."/>
            <person name="Alvarado L."/>
            <person name="Arachchi H.M."/>
            <person name="Berlin A."/>
            <person name="Chapman S.B."/>
            <person name="Gearin G."/>
            <person name="Goldberg J."/>
            <person name="Griggs A."/>
            <person name="Gujja S."/>
            <person name="Hansen M."/>
            <person name="Heiman D."/>
            <person name="Howarth C."/>
            <person name="Larimer J."/>
            <person name="Lui A."/>
            <person name="MacDonald P.J.P."/>
            <person name="McCowen C."/>
            <person name="Montmayeur A."/>
            <person name="Murphy C."/>
            <person name="Neiman D."/>
            <person name="Pearson M."/>
            <person name="Priest M."/>
            <person name="Roberts A."/>
            <person name="Saif S."/>
            <person name="Shea T."/>
            <person name="Sisk P."/>
            <person name="Stolte C."/>
            <person name="Sykes S."/>
            <person name="Wortman J."/>
            <person name="Nusbaum C."/>
            <person name="Birren B."/>
        </authorList>
    </citation>
    <scope>NUCLEOTIDE SEQUENCE [LARGE SCALE GENOMIC DNA]</scope>
    <source>
        <strain evidence="2 3">085-0475</strain>
    </source>
</reference>
<dbReference type="HOGENOM" id="CLU_007596_2_0_5"/>
<dbReference type="RefSeq" id="WP_006926161.1">
    <property type="nucleotide sequence ID" value="NZ_JH725103.1"/>
</dbReference>
<dbReference type="InterPro" id="IPR011050">
    <property type="entry name" value="Pectin_lyase_fold/virulence"/>
</dbReference>